<dbReference type="Proteomes" id="UP000184375">
    <property type="component" value="Unassembled WGS sequence"/>
</dbReference>
<dbReference type="Pfam" id="PF00697">
    <property type="entry name" value="PRAI"/>
    <property type="match status" value="1"/>
</dbReference>
<evidence type="ECO:0000313" key="11">
    <source>
        <dbReference type="EMBL" id="SHM29491.1"/>
    </source>
</evidence>
<evidence type="ECO:0000259" key="10">
    <source>
        <dbReference type="Pfam" id="PF00697"/>
    </source>
</evidence>
<evidence type="ECO:0000256" key="8">
    <source>
        <dbReference type="ARBA" id="ARBA00023235"/>
    </source>
</evidence>
<evidence type="ECO:0000256" key="6">
    <source>
        <dbReference type="ARBA" id="ARBA00022822"/>
    </source>
</evidence>
<evidence type="ECO:0000256" key="4">
    <source>
        <dbReference type="ARBA" id="ARBA00022272"/>
    </source>
</evidence>
<evidence type="ECO:0000256" key="2">
    <source>
        <dbReference type="ARBA" id="ARBA00004664"/>
    </source>
</evidence>
<dbReference type="InterPro" id="IPR044643">
    <property type="entry name" value="TrpF_fam"/>
</dbReference>
<dbReference type="EC" id="5.3.1.24" evidence="3 9"/>
<dbReference type="Gene3D" id="3.20.20.70">
    <property type="entry name" value="Aldolase class I"/>
    <property type="match status" value="1"/>
</dbReference>
<evidence type="ECO:0000256" key="1">
    <source>
        <dbReference type="ARBA" id="ARBA00001164"/>
    </source>
</evidence>
<reference evidence="12" key="1">
    <citation type="submission" date="2016-11" db="EMBL/GenBank/DDBJ databases">
        <authorList>
            <person name="Varghese N."/>
            <person name="Submissions S."/>
        </authorList>
    </citation>
    <scope>NUCLEOTIDE SEQUENCE [LARGE SCALE GENOMIC DNA]</scope>
    <source>
        <strain evidence="12">DSM 18802</strain>
    </source>
</reference>
<dbReference type="PANTHER" id="PTHR42894:SF1">
    <property type="entry name" value="N-(5'-PHOSPHORIBOSYL)ANTHRANILATE ISOMERASE"/>
    <property type="match status" value="1"/>
</dbReference>
<dbReference type="STRING" id="447595.SAMN05660826_00705"/>
<evidence type="ECO:0000256" key="9">
    <source>
        <dbReference type="HAMAP-Rule" id="MF_00135"/>
    </source>
</evidence>
<organism evidence="11 12">
    <name type="scientific">Caldanaerovirga acetigignens</name>
    <dbReference type="NCBI Taxonomy" id="447595"/>
    <lineage>
        <taxon>Bacteria</taxon>
        <taxon>Bacillati</taxon>
        <taxon>Bacillota</taxon>
        <taxon>Clostridia</taxon>
        <taxon>Thermosediminibacterales</taxon>
        <taxon>Thermosediminibacteraceae</taxon>
        <taxon>Caldanaerovirga</taxon>
    </lineage>
</organism>
<dbReference type="AlphaFoldDB" id="A0A1M7HLS4"/>
<dbReference type="InterPro" id="IPR011060">
    <property type="entry name" value="RibuloseP-bd_barrel"/>
</dbReference>
<evidence type="ECO:0000256" key="5">
    <source>
        <dbReference type="ARBA" id="ARBA00022605"/>
    </source>
</evidence>
<comment type="similarity">
    <text evidence="9">Belongs to the TrpF family.</text>
</comment>
<dbReference type="SUPFAM" id="SSF51366">
    <property type="entry name" value="Ribulose-phoshate binding barrel"/>
    <property type="match status" value="1"/>
</dbReference>
<dbReference type="RefSeq" id="WP_073254730.1">
    <property type="nucleotide sequence ID" value="NZ_FRCR01000003.1"/>
</dbReference>
<gene>
    <name evidence="9" type="primary">trpF</name>
    <name evidence="11" type="ORF">SAMN05660826_00705</name>
</gene>
<comment type="catalytic activity">
    <reaction evidence="1 9">
        <text>N-(5-phospho-beta-D-ribosyl)anthranilate = 1-(2-carboxyphenylamino)-1-deoxy-D-ribulose 5-phosphate</text>
        <dbReference type="Rhea" id="RHEA:21540"/>
        <dbReference type="ChEBI" id="CHEBI:18277"/>
        <dbReference type="ChEBI" id="CHEBI:58613"/>
        <dbReference type="EC" id="5.3.1.24"/>
    </reaction>
</comment>
<keyword evidence="8 9" id="KW-0413">Isomerase</keyword>
<keyword evidence="6 9" id="KW-0822">Tryptophan biosynthesis</keyword>
<dbReference type="UniPathway" id="UPA00035">
    <property type="reaction ID" value="UER00042"/>
</dbReference>
<dbReference type="HAMAP" id="MF_00135">
    <property type="entry name" value="PRAI"/>
    <property type="match status" value="1"/>
</dbReference>
<keyword evidence="7 9" id="KW-0057">Aromatic amino acid biosynthesis</keyword>
<dbReference type="EMBL" id="FRCR01000003">
    <property type="protein sequence ID" value="SHM29491.1"/>
    <property type="molecule type" value="Genomic_DNA"/>
</dbReference>
<dbReference type="GO" id="GO:0000162">
    <property type="term" value="P:L-tryptophan biosynthetic process"/>
    <property type="evidence" value="ECO:0007669"/>
    <property type="project" value="UniProtKB-UniRule"/>
</dbReference>
<dbReference type="InterPro" id="IPR001240">
    <property type="entry name" value="PRAI_dom"/>
</dbReference>
<dbReference type="InterPro" id="IPR013785">
    <property type="entry name" value="Aldolase_TIM"/>
</dbReference>
<dbReference type="GO" id="GO:0004640">
    <property type="term" value="F:phosphoribosylanthranilate isomerase activity"/>
    <property type="evidence" value="ECO:0007669"/>
    <property type="project" value="UniProtKB-UniRule"/>
</dbReference>
<evidence type="ECO:0000256" key="7">
    <source>
        <dbReference type="ARBA" id="ARBA00023141"/>
    </source>
</evidence>
<keyword evidence="12" id="KW-1185">Reference proteome</keyword>
<accession>A0A1M7HLS4</accession>
<proteinExistence type="inferred from homology"/>
<dbReference type="CDD" id="cd00405">
    <property type="entry name" value="PRAI"/>
    <property type="match status" value="1"/>
</dbReference>
<name>A0A1M7HLS4_9FIRM</name>
<feature type="domain" description="N-(5'phosphoribosyl) anthranilate isomerase (PRAI)" evidence="10">
    <location>
        <begin position="4"/>
        <end position="199"/>
    </location>
</feature>
<sequence length="209" mass="23781">MIRIKICGLRRKQDIEWINFLKVDYAGFVFAESRRRVYLKEAERLVALLEKGIKKVGVFVNQNPDFVKGVCSALGIDVIQLHGDEGQKEIESYLGLGFEVWKAIRIKDKSDLISAFEYRVDGILLDAAVRGMYGGTGRTFNWDILKGAYFKNKIILAGGLDPQNVGFAITKVKPFAVDVSSGVETEGYKDFFKMKEFVERVRRFGKHDR</sequence>
<dbReference type="PANTHER" id="PTHR42894">
    <property type="entry name" value="N-(5'-PHOSPHORIBOSYL)ANTHRANILATE ISOMERASE"/>
    <property type="match status" value="1"/>
</dbReference>
<comment type="pathway">
    <text evidence="2 9">Amino-acid biosynthesis; L-tryptophan biosynthesis; L-tryptophan from chorismate: step 3/5.</text>
</comment>
<evidence type="ECO:0000256" key="3">
    <source>
        <dbReference type="ARBA" id="ARBA00012572"/>
    </source>
</evidence>
<protein>
    <recommendedName>
        <fullName evidence="4 9">N-(5'-phosphoribosyl)anthranilate isomerase</fullName>
        <shortName evidence="9">PRAI</shortName>
        <ecNumber evidence="3 9">5.3.1.24</ecNumber>
    </recommendedName>
</protein>
<keyword evidence="5 9" id="KW-0028">Amino-acid biosynthesis</keyword>
<evidence type="ECO:0000313" key="12">
    <source>
        <dbReference type="Proteomes" id="UP000184375"/>
    </source>
</evidence>
<dbReference type="OrthoDB" id="9786954at2"/>